<proteinExistence type="predicted"/>
<evidence type="ECO:0000313" key="1">
    <source>
        <dbReference type="EMBL" id="KAI0067059.1"/>
    </source>
</evidence>
<reference evidence="1" key="1">
    <citation type="submission" date="2021-03" db="EMBL/GenBank/DDBJ databases">
        <authorList>
            <consortium name="DOE Joint Genome Institute"/>
            <person name="Ahrendt S."/>
            <person name="Looney B.P."/>
            <person name="Miyauchi S."/>
            <person name="Morin E."/>
            <person name="Drula E."/>
            <person name="Courty P.E."/>
            <person name="Chicoki N."/>
            <person name="Fauchery L."/>
            <person name="Kohler A."/>
            <person name="Kuo A."/>
            <person name="Labutti K."/>
            <person name="Pangilinan J."/>
            <person name="Lipzen A."/>
            <person name="Riley R."/>
            <person name="Andreopoulos W."/>
            <person name="He G."/>
            <person name="Johnson J."/>
            <person name="Barry K.W."/>
            <person name="Grigoriev I.V."/>
            <person name="Nagy L."/>
            <person name="Hibbett D."/>
            <person name="Henrissat B."/>
            <person name="Matheny P.B."/>
            <person name="Labbe J."/>
            <person name="Martin F."/>
        </authorList>
    </citation>
    <scope>NUCLEOTIDE SEQUENCE</scope>
    <source>
        <strain evidence="1">HHB10654</strain>
    </source>
</reference>
<evidence type="ECO:0000313" key="2">
    <source>
        <dbReference type="Proteomes" id="UP000814140"/>
    </source>
</evidence>
<dbReference type="EMBL" id="MU277191">
    <property type="protein sequence ID" value="KAI0067059.1"/>
    <property type="molecule type" value="Genomic_DNA"/>
</dbReference>
<organism evidence="1 2">
    <name type="scientific">Artomyces pyxidatus</name>
    <dbReference type="NCBI Taxonomy" id="48021"/>
    <lineage>
        <taxon>Eukaryota</taxon>
        <taxon>Fungi</taxon>
        <taxon>Dikarya</taxon>
        <taxon>Basidiomycota</taxon>
        <taxon>Agaricomycotina</taxon>
        <taxon>Agaricomycetes</taxon>
        <taxon>Russulales</taxon>
        <taxon>Auriscalpiaceae</taxon>
        <taxon>Artomyces</taxon>
    </lineage>
</organism>
<protein>
    <submittedName>
        <fullName evidence="1">Uncharacterized protein</fullName>
    </submittedName>
</protein>
<comment type="caution">
    <text evidence="1">The sequence shown here is derived from an EMBL/GenBank/DDBJ whole genome shotgun (WGS) entry which is preliminary data.</text>
</comment>
<accession>A0ACB8TF71</accession>
<keyword evidence="2" id="KW-1185">Reference proteome</keyword>
<reference evidence="1" key="2">
    <citation type="journal article" date="2022" name="New Phytol.">
        <title>Evolutionary transition to the ectomycorrhizal habit in the genomes of a hyperdiverse lineage of mushroom-forming fungi.</title>
        <authorList>
            <person name="Looney B."/>
            <person name="Miyauchi S."/>
            <person name="Morin E."/>
            <person name="Drula E."/>
            <person name="Courty P.E."/>
            <person name="Kohler A."/>
            <person name="Kuo A."/>
            <person name="LaButti K."/>
            <person name="Pangilinan J."/>
            <person name="Lipzen A."/>
            <person name="Riley R."/>
            <person name="Andreopoulos W."/>
            <person name="He G."/>
            <person name="Johnson J."/>
            <person name="Nolan M."/>
            <person name="Tritt A."/>
            <person name="Barry K.W."/>
            <person name="Grigoriev I.V."/>
            <person name="Nagy L.G."/>
            <person name="Hibbett D."/>
            <person name="Henrissat B."/>
            <person name="Matheny P.B."/>
            <person name="Labbe J."/>
            <person name="Martin F.M."/>
        </authorList>
    </citation>
    <scope>NUCLEOTIDE SEQUENCE</scope>
    <source>
        <strain evidence="1">HHB10654</strain>
    </source>
</reference>
<sequence length="507" mass="53162">MNACGFGGSPPPDDGDEKKFPPTPRSKSKSNKEFYVVLVGKKTGIFKSWFETAPLVLGYSGAIYKGYDTEAEAREVWARATSTSSDSIFSSDAGTPAPESPPSQQFNPALTPSQLTGISFIMPTQTLLSTAMALQDLNRPTPDPPSTPNRHGGAPATPARRDAGGSPVAQRAPSSAPSSGQSRRSTPTAPPQRRAPATGPDPRPPAREESAATLAARHRRLEAIRTAMVDIPGPRSDTASRRSGPRSDAGDVFSVGRNSPAPSAVSTVPPPSPAGVPSAQTSGTASVRYGEDAYTVRFHMDWQNDRLGRADSSRAPSVFGGQATPHSSPASVRDSPASARGSPAPARGSSVTVRGSSSNSRPLPVTPAQVNRRRHDEEDGLYCNCTPTSRNCPAHAQAAAPQVTSPASSSTAMTDLSTPSAMTFSSPSSVDNSDVISVGSSDEGAEHPAGPGEAYFAVIRGWDDGVFPGPYANIRAYVAGYPNAYFEGFDTLEEASEWYIDHFAEED</sequence>
<gene>
    <name evidence="1" type="ORF">BV25DRAFT_1835384</name>
</gene>
<dbReference type="Proteomes" id="UP000814140">
    <property type="component" value="Unassembled WGS sequence"/>
</dbReference>
<name>A0ACB8TF71_9AGAM</name>